<dbReference type="Proteomes" id="UP000198601">
    <property type="component" value="Unassembled WGS sequence"/>
</dbReference>
<dbReference type="SUPFAM" id="SSF55383">
    <property type="entry name" value="Copper amine oxidase, domain N"/>
    <property type="match status" value="1"/>
</dbReference>
<accession>A0A1G4QUE9</accession>
<dbReference type="InterPro" id="IPR036582">
    <property type="entry name" value="Mao_N_sf"/>
</dbReference>
<name>A0A1G4QUE9_9BACL</name>
<dbReference type="STRING" id="624147.SAMN04487970_100936"/>
<sequence length="151" mass="16241">MNRRSARGLLATQIAPPFGIDLVADAIPEGSVLELAVYNREGQKSGSRSFPITSRISVDVDGKAVPFEQPPVLIEGNTLTPLRAIFEAMGAKVEWDEATRTAIGKKGSTTVTVLSTEQKSPSDTKPGPLQAVGAWLGWVVQQLTKLWNDLI</sequence>
<dbReference type="EMBL" id="FMTT01000009">
    <property type="protein sequence ID" value="SCW48283.1"/>
    <property type="molecule type" value="Genomic_DNA"/>
</dbReference>
<protein>
    <submittedName>
        <fullName evidence="2">Copper amine oxidase N-terminal domain-containing protein</fullName>
    </submittedName>
</protein>
<evidence type="ECO:0000313" key="3">
    <source>
        <dbReference type="Proteomes" id="UP000198601"/>
    </source>
</evidence>
<gene>
    <name evidence="2" type="ORF">SAMN04487970_100936</name>
</gene>
<organism evidence="2 3">
    <name type="scientific">Paenibacillus tianmuensis</name>
    <dbReference type="NCBI Taxonomy" id="624147"/>
    <lineage>
        <taxon>Bacteria</taxon>
        <taxon>Bacillati</taxon>
        <taxon>Bacillota</taxon>
        <taxon>Bacilli</taxon>
        <taxon>Bacillales</taxon>
        <taxon>Paenibacillaceae</taxon>
        <taxon>Paenibacillus</taxon>
    </lineage>
</organism>
<feature type="domain" description="Copper amine oxidase-like N-terminal" evidence="1">
    <location>
        <begin position="60"/>
        <end position="113"/>
    </location>
</feature>
<keyword evidence="3" id="KW-1185">Reference proteome</keyword>
<dbReference type="Pfam" id="PF07833">
    <property type="entry name" value="Cu_amine_oxidN1"/>
    <property type="match status" value="1"/>
</dbReference>
<reference evidence="3" key="1">
    <citation type="submission" date="2016-10" db="EMBL/GenBank/DDBJ databases">
        <authorList>
            <person name="Varghese N."/>
            <person name="Submissions S."/>
        </authorList>
    </citation>
    <scope>NUCLEOTIDE SEQUENCE [LARGE SCALE GENOMIC DNA]</scope>
    <source>
        <strain evidence="3">CGMCC 1.8946</strain>
    </source>
</reference>
<dbReference type="AlphaFoldDB" id="A0A1G4QUE9"/>
<proteinExistence type="predicted"/>
<evidence type="ECO:0000313" key="2">
    <source>
        <dbReference type="EMBL" id="SCW48283.1"/>
    </source>
</evidence>
<dbReference type="RefSeq" id="WP_245719585.1">
    <property type="nucleotide sequence ID" value="NZ_FMTT01000009.1"/>
</dbReference>
<dbReference type="InterPro" id="IPR012854">
    <property type="entry name" value="Cu_amine_oxidase-like_N"/>
</dbReference>
<dbReference type="Gene3D" id="3.30.457.10">
    <property type="entry name" value="Copper amine oxidase-like, N-terminal domain"/>
    <property type="match status" value="1"/>
</dbReference>
<evidence type="ECO:0000259" key="1">
    <source>
        <dbReference type="Pfam" id="PF07833"/>
    </source>
</evidence>